<dbReference type="InterPro" id="IPR001761">
    <property type="entry name" value="Peripla_BP/Lac1_sug-bd_dom"/>
</dbReference>
<dbReference type="InterPro" id="IPR010982">
    <property type="entry name" value="Lambda_DNA-bd_dom_sf"/>
</dbReference>
<dbReference type="Gene3D" id="3.40.50.2300">
    <property type="match status" value="2"/>
</dbReference>
<reference evidence="7" key="1">
    <citation type="journal article" date="2019" name="Int. J. Syst. Evol. Microbiol.">
        <title>The Global Catalogue of Microorganisms (GCM) 10K type strain sequencing project: providing services to taxonomists for standard genome sequencing and annotation.</title>
        <authorList>
            <consortium name="The Broad Institute Genomics Platform"/>
            <consortium name="The Broad Institute Genome Sequencing Center for Infectious Disease"/>
            <person name="Wu L."/>
            <person name="Ma J."/>
        </authorList>
    </citation>
    <scope>NUCLEOTIDE SEQUENCE [LARGE SCALE GENOMIC DNA]</scope>
    <source>
        <strain evidence="7">KCTC 15012</strain>
    </source>
</reference>
<protein>
    <submittedName>
        <fullName evidence="6">LacI family DNA-binding transcriptional regulator</fullName>
    </submittedName>
</protein>
<keyword evidence="2" id="KW-0805">Transcription regulation</keyword>
<evidence type="ECO:0000259" key="5">
    <source>
        <dbReference type="PROSITE" id="PS50932"/>
    </source>
</evidence>
<dbReference type="Pfam" id="PF00532">
    <property type="entry name" value="Peripla_BP_1"/>
    <property type="match status" value="1"/>
</dbReference>
<dbReference type="SUPFAM" id="SSF47413">
    <property type="entry name" value="lambda repressor-like DNA-binding domains"/>
    <property type="match status" value="1"/>
</dbReference>
<accession>A0ABW0Y998</accession>
<keyword evidence="4" id="KW-0804">Transcription</keyword>
<dbReference type="PANTHER" id="PTHR30146">
    <property type="entry name" value="LACI-RELATED TRANSCRIPTIONAL REPRESSOR"/>
    <property type="match status" value="1"/>
</dbReference>
<dbReference type="SMART" id="SM00354">
    <property type="entry name" value="HTH_LACI"/>
    <property type="match status" value="1"/>
</dbReference>
<gene>
    <name evidence="6" type="ORF">ACFPVW_01325</name>
</gene>
<dbReference type="Gene3D" id="1.10.260.40">
    <property type="entry name" value="lambda repressor-like DNA-binding domains"/>
    <property type="match status" value="1"/>
</dbReference>
<organism evidence="6 7">
    <name type="scientific">Aeromonas eucrenophila</name>
    <dbReference type="NCBI Taxonomy" id="649"/>
    <lineage>
        <taxon>Bacteria</taxon>
        <taxon>Pseudomonadati</taxon>
        <taxon>Pseudomonadota</taxon>
        <taxon>Gammaproteobacteria</taxon>
        <taxon>Aeromonadales</taxon>
        <taxon>Aeromonadaceae</taxon>
        <taxon>Aeromonas</taxon>
    </lineage>
</organism>
<keyword evidence="7" id="KW-1185">Reference proteome</keyword>
<comment type="caution">
    <text evidence="6">The sequence shown here is derived from an EMBL/GenBank/DDBJ whole genome shotgun (WGS) entry which is preliminary data.</text>
</comment>
<dbReference type="Pfam" id="PF00356">
    <property type="entry name" value="LacI"/>
    <property type="match status" value="1"/>
</dbReference>
<proteinExistence type="predicted"/>
<dbReference type="PANTHER" id="PTHR30146:SF151">
    <property type="entry name" value="HTH-TYPE TRANSCRIPTIONAL REPRESSOR CYTR"/>
    <property type="match status" value="1"/>
</dbReference>
<name>A0ABW0Y998_9GAMM</name>
<keyword evidence="3 6" id="KW-0238">DNA-binding</keyword>
<feature type="domain" description="HTH lacI-type" evidence="5">
    <location>
        <begin position="2"/>
        <end position="56"/>
    </location>
</feature>
<dbReference type="PROSITE" id="PS50932">
    <property type="entry name" value="HTH_LACI_2"/>
    <property type="match status" value="1"/>
</dbReference>
<evidence type="ECO:0000256" key="1">
    <source>
        <dbReference type="ARBA" id="ARBA00022491"/>
    </source>
</evidence>
<dbReference type="PROSITE" id="PS00356">
    <property type="entry name" value="HTH_LACI_1"/>
    <property type="match status" value="1"/>
</dbReference>
<keyword evidence="1" id="KW-0678">Repressor</keyword>
<dbReference type="CDD" id="cd06288">
    <property type="entry name" value="PBP1_sucrose_transcription_regulator"/>
    <property type="match status" value="1"/>
</dbReference>
<dbReference type="InterPro" id="IPR028082">
    <property type="entry name" value="Peripla_BP_I"/>
</dbReference>
<evidence type="ECO:0000256" key="2">
    <source>
        <dbReference type="ARBA" id="ARBA00023015"/>
    </source>
</evidence>
<dbReference type="RefSeq" id="WP_378051083.1">
    <property type="nucleotide sequence ID" value="NZ_JBHSPP010000003.1"/>
</dbReference>
<evidence type="ECO:0000313" key="7">
    <source>
        <dbReference type="Proteomes" id="UP001596132"/>
    </source>
</evidence>
<evidence type="ECO:0000256" key="3">
    <source>
        <dbReference type="ARBA" id="ARBA00023125"/>
    </source>
</evidence>
<sequence>MASLKDVAKLANVSLMTVSRAINEPQRLRPETYQTVMAAVEALGYVSDASARKIRGARSTVNTIGVLALDTMTTPFSVEMTLSIEETARAHGWNSFVVNMFSNDQPGKIVDLLLAHRPDGIIYTTMGLRQVPVPEKLLSIPCVLANCESLTHRLPSYIPNDEEGQYLGVKALLAAGHRKLLCIHLPQELPSTARRRAGLERACREAGVDPDALLHHYLPVGESHHIDAADILMSHLDGQGPTFDAVVCGNDRVAFVAYQVLLARGLRIPEDVAVLGYDNMVGTGELFVPALSTVQLPHYEIGRLSALHLIQGETYQDTMLVDSPYLPRRSILPGARPR</sequence>
<evidence type="ECO:0000313" key="6">
    <source>
        <dbReference type="EMBL" id="MFC5704738.1"/>
    </source>
</evidence>
<dbReference type="InterPro" id="IPR000843">
    <property type="entry name" value="HTH_LacI"/>
</dbReference>
<dbReference type="SUPFAM" id="SSF53822">
    <property type="entry name" value="Periplasmic binding protein-like I"/>
    <property type="match status" value="1"/>
</dbReference>
<dbReference type="EMBL" id="JBHSPP010000003">
    <property type="protein sequence ID" value="MFC5704738.1"/>
    <property type="molecule type" value="Genomic_DNA"/>
</dbReference>
<evidence type="ECO:0000256" key="4">
    <source>
        <dbReference type="ARBA" id="ARBA00023163"/>
    </source>
</evidence>
<dbReference type="Proteomes" id="UP001596132">
    <property type="component" value="Unassembled WGS sequence"/>
</dbReference>
<dbReference type="GO" id="GO:0003677">
    <property type="term" value="F:DNA binding"/>
    <property type="evidence" value="ECO:0007669"/>
    <property type="project" value="UniProtKB-KW"/>
</dbReference>
<dbReference type="CDD" id="cd01392">
    <property type="entry name" value="HTH_LacI"/>
    <property type="match status" value="1"/>
</dbReference>